<accession>A0ABP9XUC2</accession>
<evidence type="ECO:0000313" key="3">
    <source>
        <dbReference type="Proteomes" id="UP001476247"/>
    </source>
</evidence>
<sequence length="428" mass="48738">MFSNAQDAPPFLLHPHDPCVEEEYETLIRAWKTQLIDHAPAEPNHDYVRLAWMRLMDHYLDQHWLDSKQMLQCAQAWSAREELSLAEAVHTMNILSLKTMQRLLDARQELLQALGDPELIGITRPRMLSNTSSLTGSEEDVHAPLLVQHINIPTQDNLHDDESIMISKEEEEEDKEEDEETFLANYGYNLDELIDLSIEKEEFIDLESRQVVEELNGEEEEEASEYISPLASRIYSQSITSSMSSPNISTNRNQDFTNRKYESYYQNSHQASSWKEIQKRNSDLVSENSFSSNSDASSPLLSSSAQWKSWFLGDQSTEFAKEKVETDGTFPEQYIKKQSFSMVRSESSISAFRPISNNLAPRCKPPAITKSRSFPSKSTLSESMKKSSSTPPPVPQQRNFMIRSIVSKKASLSKLFSSKKASSSSSNI</sequence>
<protein>
    <submittedName>
        <fullName evidence="2">Uncharacterized protein</fullName>
    </submittedName>
</protein>
<organism evidence="2 3">
    <name type="scientific">Helicostylum pulchrum</name>
    <dbReference type="NCBI Taxonomy" id="562976"/>
    <lineage>
        <taxon>Eukaryota</taxon>
        <taxon>Fungi</taxon>
        <taxon>Fungi incertae sedis</taxon>
        <taxon>Mucoromycota</taxon>
        <taxon>Mucoromycotina</taxon>
        <taxon>Mucoromycetes</taxon>
        <taxon>Mucorales</taxon>
        <taxon>Mucorineae</taxon>
        <taxon>Mucoraceae</taxon>
        <taxon>Helicostylum</taxon>
    </lineage>
</organism>
<dbReference type="EMBL" id="BAABUJ010000010">
    <property type="protein sequence ID" value="GAA5798381.1"/>
    <property type="molecule type" value="Genomic_DNA"/>
</dbReference>
<dbReference type="Proteomes" id="UP001476247">
    <property type="component" value="Unassembled WGS sequence"/>
</dbReference>
<name>A0ABP9XUC2_9FUNG</name>
<evidence type="ECO:0000256" key="1">
    <source>
        <dbReference type="SAM" id="MobiDB-lite"/>
    </source>
</evidence>
<comment type="caution">
    <text evidence="2">The sequence shown here is derived from an EMBL/GenBank/DDBJ whole genome shotgun (WGS) entry which is preliminary data.</text>
</comment>
<reference evidence="2 3" key="1">
    <citation type="submission" date="2024-04" db="EMBL/GenBank/DDBJ databases">
        <title>genome sequences of Mucor flavus KT1a and Helicostylum pulchrum KT1b strains isolation_sourced from the surface of a dry-aged beef.</title>
        <authorList>
            <person name="Toyotome T."/>
            <person name="Hosono M."/>
            <person name="Torimaru M."/>
            <person name="Fukuda K."/>
            <person name="Mikami N."/>
        </authorList>
    </citation>
    <scope>NUCLEOTIDE SEQUENCE [LARGE SCALE GENOMIC DNA]</scope>
    <source>
        <strain evidence="2 3">KT1b</strain>
    </source>
</reference>
<feature type="region of interest" description="Disordered" evidence="1">
    <location>
        <begin position="356"/>
        <end position="399"/>
    </location>
</feature>
<feature type="compositionally biased region" description="Low complexity" evidence="1">
    <location>
        <begin position="376"/>
        <end position="389"/>
    </location>
</feature>
<evidence type="ECO:0000313" key="2">
    <source>
        <dbReference type="EMBL" id="GAA5798381.1"/>
    </source>
</evidence>
<proteinExistence type="predicted"/>
<gene>
    <name evidence="2" type="ORF">HPULCUR_003783</name>
</gene>
<keyword evidence="3" id="KW-1185">Reference proteome</keyword>